<dbReference type="EMBL" id="LR134355">
    <property type="protein sequence ID" value="VEG49652.1"/>
    <property type="molecule type" value="Genomic_DNA"/>
</dbReference>
<keyword evidence="3" id="KW-1185">Reference proteome</keyword>
<feature type="compositionally biased region" description="Acidic residues" evidence="1">
    <location>
        <begin position="11"/>
        <end position="21"/>
    </location>
</feature>
<protein>
    <submittedName>
        <fullName evidence="2">Uncharacterized protein</fullName>
    </submittedName>
</protein>
<name>A0A448IB40_MYCCI</name>
<dbReference type="AlphaFoldDB" id="A0A448IB40"/>
<reference evidence="2 3" key="1">
    <citation type="submission" date="2018-12" db="EMBL/GenBank/DDBJ databases">
        <authorList>
            <consortium name="Pathogen Informatics"/>
        </authorList>
    </citation>
    <scope>NUCLEOTIDE SEQUENCE [LARGE SCALE GENOMIC DNA]</scope>
    <source>
        <strain evidence="2 3">NCTC10485</strain>
    </source>
</reference>
<evidence type="ECO:0000313" key="2">
    <source>
        <dbReference type="EMBL" id="VEG49652.1"/>
    </source>
</evidence>
<dbReference type="Proteomes" id="UP000282551">
    <property type="component" value="Chromosome"/>
</dbReference>
<sequence>MGKRLEQALAEADEIEAAEADQTDRPIPPHVKVSRPGRARSKVLQVRLNPEEFEAIEQIAKRRGLPSSTVAREQLLKLIAESEFEPSDLAGMASQLEAVTLRVTQRLRSMEPTAPVGRE</sequence>
<organism evidence="2 3">
    <name type="scientific">Mycolicibacterium chitae</name>
    <name type="common">Mycobacterium chitae</name>
    <dbReference type="NCBI Taxonomy" id="1792"/>
    <lineage>
        <taxon>Bacteria</taxon>
        <taxon>Bacillati</taxon>
        <taxon>Actinomycetota</taxon>
        <taxon>Actinomycetes</taxon>
        <taxon>Mycobacteriales</taxon>
        <taxon>Mycobacteriaceae</taxon>
        <taxon>Mycolicibacterium</taxon>
    </lineage>
</organism>
<gene>
    <name evidence="2" type="ORF">NCTC10485_03963</name>
</gene>
<proteinExistence type="predicted"/>
<accession>A0A448IB40</accession>
<evidence type="ECO:0000256" key="1">
    <source>
        <dbReference type="SAM" id="MobiDB-lite"/>
    </source>
</evidence>
<evidence type="ECO:0000313" key="3">
    <source>
        <dbReference type="Proteomes" id="UP000282551"/>
    </source>
</evidence>
<feature type="region of interest" description="Disordered" evidence="1">
    <location>
        <begin position="1"/>
        <end position="38"/>
    </location>
</feature>